<keyword evidence="5" id="KW-1185">Reference proteome</keyword>
<evidence type="ECO:0000313" key="5">
    <source>
        <dbReference type="Proteomes" id="UP001627284"/>
    </source>
</evidence>
<evidence type="ECO:0000256" key="1">
    <source>
        <dbReference type="SAM" id="MobiDB-lite"/>
    </source>
</evidence>
<feature type="domain" description="hAT-like transposase RNase-H fold" evidence="3">
    <location>
        <begin position="160"/>
        <end position="263"/>
    </location>
</feature>
<dbReference type="InterPro" id="IPR008906">
    <property type="entry name" value="HATC_C_dom"/>
</dbReference>
<gene>
    <name evidence="4" type="ORF">AABB24_014291</name>
</gene>
<dbReference type="EMBL" id="JBJKTR010000008">
    <property type="protein sequence ID" value="KAL3361312.1"/>
    <property type="molecule type" value="Genomic_DNA"/>
</dbReference>
<reference evidence="4 5" key="1">
    <citation type="submission" date="2024-05" db="EMBL/GenBank/DDBJ databases">
        <title>De novo assembly of an allotetraploid wild potato.</title>
        <authorList>
            <person name="Hosaka A.J."/>
        </authorList>
    </citation>
    <scope>NUCLEOTIDE SEQUENCE [LARGE SCALE GENOMIC DNA]</scope>
    <source>
        <tissue evidence="4">Young leaves</tissue>
    </source>
</reference>
<dbReference type="InterPro" id="IPR025525">
    <property type="entry name" value="hAT-like_transposase_RNase-H"/>
</dbReference>
<dbReference type="PANTHER" id="PTHR23272">
    <property type="entry name" value="BED FINGER-RELATED"/>
    <property type="match status" value="1"/>
</dbReference>
<dbReference type="InterPro" id="IPR012337">
    <property type="entry name" value="RNaseH-like_sf"/>
</dbReference>
<proteinExistence type="predicted"/>
<comment type="caution">
    <text evidence="4">The sequence shown here is derived from an EMBL/GenBank/DDBJ whole genome shotgun (WGS) entry which is preliminary data.</text>
</comment>
<protein>
    <recommendedName>
        <fullName evidence="6">Zinc finger BED domain-containing protein RICESLEEPER 2-like</fullName>
    </recommendedName>
</protein>
<feature type="domain" description="HAT C-terminal dimerisation" evidence="2">
    <location>
        <begin position="323"/>
        <end position="404"/>
    </location>
</feature>
<dbReference type="Pfam" id="PF14372">
    <property type="entry name" value="hAT-like_RNase-H"/>
    <property type="match status" value="1"/>
</dbReference>
<dbReference type="Pfam" id="PF05699">
    <property type="entry name" value="Dimer_Tnp_hAT"/>
    <property type="match status" value="1"/>
</dbReference>
<evidence type="ECO:0000259" key="3">
    <source>
        <dbReference type="Pfam" id="PF14372"/>
    </source>
</evidence>
<dbReference type="SUPFAM" id="SSF53098">
    <property type="entry name" value="Ribonuclease H-like"/>
    <property type="match status" value="1"/>
</dbReference>
<dbReference type="PANTHER" id="PTHR23272:SF184">
    <property type="entry name" value="OS03G0311250 PROTEIN"/>
    <property type="match status" value="1"/>
</dbReference>
<feature type="region of interest" description="Disordered" evidence="1">
    <location>
        <begin position="271"/>
        <end position="290"/>
    </location>
</feature>
<dbReference type="AlphaFoldDB" id="A0ABD2TXY7"/>
<evidence type="ECO:0000259" key="2">
    <source>
        <dbReference type="Pfam" id="PF05699"/>
    </source>
</evidence>
<sequence>MDGDQLHVRCMTHILNLIVQDGLKEIGKSVKLVRQVVKYIKQSPAKLRKFKECCESQLIACKKSLCLNVPTRWNSTYLMLNVSQHFKLAFERYSLYDIGYLNHLRTFGSVSSEDEDRTSDEDGTSANILTSDILTSADWKNVRSMVKFLETFYVLTLKVSGSNYVTSNTHFVEIAEPNLILKELMENEDSNLKEMAKSMNEKFKKYWCEPHKMNKMIFISSMLDPCNKLDYVPFAIVDMFGKEVGDKLCSEVKKYMKNLFDYYVKKSSKSSSHVLSSPTSSDNSSSISSVSGCDNFVNRGRMRTKQQFEKHKEVSGSSGSKSELERYLGEDIEPDSDEFDILMWWKVNEPRFPILAKMVRDVLAIPISSVASECAFNTGGCVLDPFRSSLSKLVQSLICVQDWLRSEPFPINIEKDLEYLEQLELDFSCSGTESSIIDI</sequence>
<evidence type="ECO:0008006" key="6">
    <source>
        <dbReference type="Google" id="ProtNLM"/>
    </source>
</evidence>
<evidence type="ECO:0000313" key="4">
    <source>
        <dbReference type="EMBL" id="KAL3361312.1"/>
    </source>
</evidence>
<name>A0ABD2TXY7_9SOLN</name>
<accession>A0ABD2TXY7</accession>
<dbReference type="Proteomes" id="UP001627284">
    <property type="component" value="Unassembled WGS sequence"/>
</dbReference>
<organism evidence="4 5">
    <name type="scientific">Solanum stoloniferum</name>
    <dbReference type="NCBI Taxonomy" id="62892"/>
    <lineage>
        <taxon>Eukaryota</taxon>
        <taxon>Viridiplantae</taxon>
        <taxon>Streptophyta</taxon>
        <taxon>Embryophyta</taxon>
        <taxon>Tracheophyta</taxon>
        <taxon>Spermatophyta</taxon>
        <taxon>Magnoliopsida</taxon>
        <taxon>eudicotyledons</taxon>
        <taxon>Gunneridae</taxon>
        <taxon>Pentapetalae</taxon>
        <taxon>asterids</taxon>
        <taxon>lamiids</taxon>
        <taxon>Solanales</taxon>
        <taxon>Solanaceae</taxon>
        <taxon>Solanoideae</taxon>
        <taxon>Solaneae</taxon>
        <taxon>Solanum</taxon>
    </lineage>
</organism>